<feature type="domain" description="EF-hand" evidence="11">
    <location>
        <begin position="162"/>
        <end position="188"/>
    </location>
</feature>
<evidence type="ECO:0000256" key="1">
    <source>
        <dbReference type="ARBA" id="ARBA00004162"/>
    </source>
</evidence>
<evidence type="ECO:0000313" key="14">
    <source>
        <dbReference type="Proteomes" id="UP001596456"/>
    </source>
</evidence>
<keyword evidence="13" id="KW-0966">Cell projection</keyword>
<comment type="caution">
    <text evidence="13">The sequence shown here is derived from an EMBL/GenBank/DDBJ whole genome shotgun (WGS) entry which is preliminary data.</text>
</comment>
<evidence type="ECO:0000256" key="5">
    <source>
        <dbReference type="ARBA" id="ARBA00022989"/>
    </source>
</evidence>
<keyword evidence="4 10" id="KW-0812">Transmembrane</keyword>
<dbReference type="SUPFAM" id="SSF103088">
    <property type="entry name" value="OmpA-like"/>
    <property type="match status" value="1"/>
</dbReference>
<evidence type="ECO:0000256" key="7">
    <source>
        <dbReference type="PROSITE-ProRule" id="PRU00473"/>
    </source>
</evidence>
<feature type="region of interest" description="Disordered" evidence="9">
    <location>
        <begin position="345"/>
        <end position="365"/>
    </location>
</feature>
<evidence type="ECO:0000256" key="3">
    <source>
        <dbReference type="ARBA" id="ARBA00022475"/>
    </source>
</evidence>
<feature type="compositionally biased region" description="Basic and acidic residues" evidence="9">
    <location>
        <begin position="312"/>
        <end position="328"/>
    </location>
</feature>
<keyword evidence="13" id="KW-0282">Flagellum</keyword>
<comment type="similarity">
    <text evidence="2">Belongs to the MotB family.</text>
</comment>
<keyword evidence="6 7" id="KW-0472">Membrane</keyword>
<dbReference type="CDD" id="cd07185">
    <property type="entry name" value="OmpA_C-like"/>
    <property type="match status" value="1"/>
</dbReference>
<dbReference type="InterPro" id="IPR050330">
    <property type="entry name" value="Bact_OuterMem_StrucFunc"/>
</dbReference>
<keyword evidence="5 10" id="KW-1133">Transmembrane helix</keyword>
<dbReference type="InterPro" id="IPR036737">
    <property type="entry name" value="OmpA-like_sf"/>
</dbReference>
<organism evidence="13 14">
    <name type="scientific">Rhodocista pekingensis</name>
    <dbReference type="NCBI Taxonomy" id="201185"/>
    <lineage>
        <taxon>Bacteria</taxon>
        <taxon>Pseudomonadati</taxon>
        <taxon>Pseudomonadota</taxon>
        <taxon>Alphaproteobacteria</taxon>
        <taxon>Rhodospirillales</taxon>
        <taxon>Azospirillaceae</taxon>
        <taxon>Rhodocista</taxon>
    </lineage>
</organism>
<dbReference type="Pfam" id="PF00691">
    <property type="entry name" value="OmpA"/>
    <property type="match status" value="1"/>
</dbReference>
<dbReference type="PANTHER" id="PTHR30329:SF21">
    <property type="entry name" value="LIPOPROTEIN YIAD-RELATED"/>
    <property type="match status" value="1"/>
</dbReference>
<reference evidence="14" key="1">
    <citation type="journal article" date="2019" name="Int. J. Syst. Evol. Microbiol.">
        <title>The Global Catalogue of Microorganisms (GCM) 10K type strain sequencing project: providing services to taxonomists for standard genome sequencing and annotation.</title>
        <authorList>
            <consortium name="The Broad Institute Genomics Platform"/>
            <consortium name="The Broad Institute Genome Sequencing Center for Infectious Disease"/>
            <person name="Wu L."/>
            <person name="Ma J."/>
        </authorList>
    </citation>
    <scope>NUCLEOTIDE SEQUENCE [LARGE SCALE GENOMIC DNA]</scope>
    <source>
        <strain evidence="14">CGMCC 1.16275</strain>
    </source>
</reference>
<dbReference type="PROSITE" id="PS50222">
    <property type="entry name" value="EF_HAND_2"/>
    <property type="match status" value="1"/>
</dbReference>
<dbReference type="SUPFAM" id="SSF47473">
    <property type="entry name" value="EF-hand"/>
    <property type="match status" value="1"/>
</dbReference>
<accession>A0ABW2KSV0</accession>
<evidence type="ECO:0000259" key="12">
    <source>
        <dbReference type="PROSITE" id="PS51123"/>
    </source>
</evidence>
<dbReference type="InterPro" id="IPR011992">
    <property type="entry name" value="EF-hand-dom_pair"/>
</dbReference>
<dbReference type="PROSITE" id="PS51123">
    <property type="entry name" value="OMPA_2"/>
    <property type="match status" value="1"/>
</dbReference>
<sequence length="365" mass="38577">MAGGGGGQNLAPIIIKKIKKGGEGHHGGAWKVAYADFVTAMMAFFLLLWLLNVTTSEQKQGIADYFSPASPSKQESGAGGVLGGQTITVPGAKINQSSPPQLTVPVPSMPASANSEDQVEDFDSSAKGRPDGTQDKVGQGEAGDSGGPGDSRLDALEKAGEIRQADKNRDGKIDEKELKEALAKLEQEQFQRTAQELRQAIQQVPELRELSQNLVIDNTPEGLRIQLVDQEGYSMFPSGSASMLPQTAQLMALVAQAVGKLPNHLSVSGHTDSTPFAAGSSRSNWDLSTERANASVRALLAAGVPEDRIEQVTGRADRDHLFPEDPRSPRNRRVSIVLLREQELAGGAAPAGAAPAQPAARPPGR</sequence>
<dbReference type="InterPro" id="IPR018247">
    <property type="entry name" value="EF_Hand_1_Ca_BS"/>
</dbReference>
<keyword evidence="3" id="KW-1003">Cell membrane</keyword>
<feature type="coiled-coil region" evidence="8">
    <location>
        <begin position="168"/>
        <end position="203"/>
    </location>
</feature>
<evidence type="ECO:0000256" key="4">
    <source>
        <dbReference type="ARBA" id="ARBA00022692"/>
    </source>
</evidence>
<feature type="domain" description="OmpA-like" evidence="12">
    <location>
        <begin position="223"/>
        <end position="342"/>
    </location>
</feature>
<keyword evidence="8" id="KW-0175">Coiled coil</keyword>
<evidence type="ECO:0000256" key="6">
    <source>
        <dbReference type="ARBA" id="ARBA00023136"/>
    </source>
</evidence>
<protein>
    <submittedName>
        <fullName evidence="13">Flagellar motor protein MotB</fullName>
    </submittedName>
</protein>
<dbReference type="Gene3D" id="3.30.1330.60">
    <property type="entry name" value="OmpA-like domain"/>
    <property type="match status" value="1"/>
</dbReference>
<evidence type="ECO:0000256" key="2">
    <source>
        <dbReference type="ARBA" id="ARBA00008914"/>
    </source>
</evidence>
<dbReference type="InterPro" id="IPR006665">
    <property type="entry name" value="OmpA-like"/>
</dbReference>
<feature type="compositionally biased region" description="Basic and acidic residues" evidence="9">
    <location>
        <begin position="124"/>
        <end position="134"/>
    </location>
</feature>
<dbReference type="InterPro" id="IPR002048">
    <property type="entry name" value="EF_hand_dom"/>
</dbReference>
<evidence type="ECO:0000259" key="11">
    <source>
        <dbReference type="PROSITE" id="PS50222"/>
    </source>
</evidence>
<dbReference type="RefSeq" id="WP_377356459.1">
    <property type="nucleotide sequence ID" value="NZ_JBHTCM010000004.1"/>
</dbReference>
<evidence type="ECO:0000256" key="9">
    <source>
        <dbReference type="SAM" id="MobiDB-lite"/>
    </source>
</evidence>
<evidence type="ECO:0000256" key="8">
    <source>
        <dbReference type="SAM" id="Coils"/>
    </source>
</evidence>
<evidence type="ECO:0000256" key="10">
    <source>
        <dbReference type="SAM" id="Phobius"/>
    </source>
</evidence>
<dbReference type="InterPro" id="IPR025713">
    <property type="entry name" value="MotB-like_N_dom"/>
</dbReference>
<dbReference type="PANTHER" id="PTHR30329">
    <property type="entry name" value="STATOR ELEMENT OF FLAGELLAR MOTOR COMPLEX"/>
    <property type="match status" value="1"/>
</dbReference>
<dbReference type="Proteomes" id="UP001596456">
    <property type="component" value="Unassembled WGS sequence"/>
</dbReference>
<dbReference type="EMBL" id="JBHTCM010000004">
    <property type="protein sequence ID" value="MFC7332207.1"/>
    <property type="molecule type" value="Genomic_DNA"/>
</dbReference>
<evidence type="ECO:0000313" key="13">
    <source>
        <dbReference type="EMBL" id="MFC7332207.1"/>
    </source>
</evidence>
<gene>
    <name evidence="13" type="ORF">ACFQPS_03470</name>
</gene>
<proteinExistence type="inferred from homology"/>
<dbReference type="Pfam" id="PF13677">
    <property type="entry name" value="MotB_plug"/>
    <property type="match status" value="1"/>
</dbReference>
<comment type="subcellular location">
    <subcellularLocation>
        <location evidence="1">Cell membrane</location>
        <topology evidence="1">Single-pass membrane protein</topology>
    </subcellularLocation>
</comment>
<name>A0ABW2KSV0_9PROT</name>
<keyword evidence="13" id="KW-0969">Cilium</keyword>
<feature type="transmembrane region" description="Helical" evidence="10">
    <location>
        <begin position="32"/>
        <end position="51"/>
    </location>
</feature>
<dbReference type="PROSITE" id="PS00018">
    <property type="entry name" value="EF_HAND_1"/>
    <property type="match status" value="1"/>
</dbReference>
<feature type="compositionally biased region" description="Gly residues" evidence="9">
    <location>
        <begin position="140"/>
        <end position="149"/>
    </location>
</feature>
<feature type="region of interest" description="Disordered" evidence="9">
    <location>
        <begin position="312"/>
        <end position="333"/>
    </location>
</feature>
<keyword evidence="14" id="KW-1185">Reference proteome</keyword>
<feature type="region of interest" description="Disordered" evidence="9">
    <location>
        <begin position="89"/>
        <end position="153"/>
    </location>
</feature>